<accession>A0A8K0GKN7</accession>
<evidence type="ECO:0000256" key="2">
    <source>
        <dbReference type="SAM" id="Phobius"/>
    </source>
</evidence>
<feature type="transmembrane region" description="Helical" evidence="2">
    <location>
        <begin position="48"/>
        <end position="67"/>
    </location>
</feature>
<dbReference type="OrthoDB" id="6774582at2759"/>
<evidence type="ECO:0000313" key="4">
    <source>
        <dbReference type="Proteomes" id="UP000801492"/>
    </source>
</evidence>
<name>A0A8K0GKN7_IGNLU</name>
<evidence type="ECO:0000313" key="3">
    <source>
        <dbReference type="EMBL" id="KAF2901288.1"/>
    </source>
</evidence>
<comment type="caution">
    <text evidence="3">The sequence shown here is derived from an EMBL/GenBank/DDBJ whole genome shotgun (WGS) entry which is preliminary data.</text>
</comment>
<proteinExistence type="predicted"/>
<organism evidence="3 4">
    <name type="scientific">Ignelater luminosus</name>
    <name type="common">Cucubano</name>
    <name type="synonym">Pyrophorus luminosus</name>
    <dbReference type="NCBI Taxonomy" id="2038154"/>
    <lineage>
        <taxon>Eukaryota</taxon>
        <taxon>Metazoa</taxon>
        <taxon>Ecdysozoa</taxon>
        <taxon>Arthropoda</taxon>
        <taxon>Hexapoda</taxon>
        <taxon>Insecta</taxon>
        <taxon>Pterygota</taxon>
        <taxon>Neoptera</taxon>
        <taxon>Endopterygota</taxon>
        <taxon>Coleoptera</taxon>
        <taxon>Polyphaga</taxon>
        <taxon>Elateriformia</taxon>
        <taxon>Elateroidea</taxon>
        <taxon>Elateridae</taxon>
        <taxon>Agrypninae</taxon>
        <taxon>Pyrophorini</taxon>
        <taxon>Ignelater</taxon>
    </lineage>
</organism>
<evidence type="ECO:0000256" key="1">
    <source>
        <dbReference type="SAM" id="MobiDB-lite"/>
    </source>
</evidence>
<protein>
    <submittedName>
        <fullName evidence="3">Uncharacterized protein</fullName>
    </submittedName>
</protein>
<reference evidence="3" key="1">
    <citation type="submission" date="2019-08" db="EMBL/GenBank/DDBJ databases">
        <title>The genome of the North American firefly Photinus pyralis.</title>
        <authorList>
            <consortium name="Photinus pyralis genome working group"/>
            <person name="Fallon T.R."/>
            <person name="Sander Lower S.E."/>
            <person name="Weng J.-K."/>
        </authorList>
    </citation>
    <scope>NUCLEOTIDE SEQUENCE</scope>
    <source>
        <strain evidence="3">TRF0915ILg1</strain>
        <tissue evidence="3">Whole body</tissue>
    </source>
</reference>
<keyword evidence="4" id="KW-1185">Reference proteome</keyword>
<dbReference type="EMBL" id="VTPC01001731">
    <property type="protein sequence ID" value="KAF2901288.1"/>
    <property type="molecule type" value="Genomic_DNA"/>
</dbReference>
<dbReference type="Proteomes" id="UP000801492">
    <property type="component" value="Unassembled WGS sequence"/>
</dbReference>
<keyword evidence="2" id="KW-0812">Transmembrane</keyword>
<dbReference type="AlphaFoldDB" id="A0A8K0GKN7"/>
<feature type="region of interest" description="Disordered" evidence="1">
    <location>
        <begin position="1"/>
        <end position="28"/>
    </location>
</feature>
<keyword evidence="2" id="KW-0472">Membrane</keyword>
<keyword evidence="2" id="KW-1133">Transmembrane helix</keyword>
<gene>
    <name evidence="3" type="ORF">ILUMI_04897</name>
</gene>
<sequence length="147" mass="16251">MDPPSAPSSLGAPHKKTDKPDKKGNSFKFTQIDGTKSGASSSITSGPFLVMCVLCVVCVTASVYSGWREAVLENRLNILENRVASMERQSLENVNVLVERFRREAEEHFKKRVVREVAATRSMLLGAHKRTTRDAPECICPAGKKFL</sequence>